<evidence type="ECO:0000259" key="5">
    <source>
        <dbReference type="Pfam" id="PF13439"/>
    </source>
</evidence>
<feature type="domain" description="Glycosyl transferase family 1" evidence="4">
    <location>
        <begin position="196"/>
        <end position="354"/>
    </location>
</feature>
<accession>A0A561V5L1</accession>
<dbReference type="SUPFAM" id="SSF53756">
    <property type="entry name" value="UDP-Glycosyltransferase/glycogen phosphorylase"/>
    <property type="match status" value="1"/>
</dbReference>
<dbReference type="PANTHER" id="PTHR12526:SF636">
    <property type="entry name" value="BLL3647 PROTEIN"/>
    <property type="match status" value="1"/>
</dbReference>
<dbReference type="Pfam" id="PF13439">
    <property type="entry name" value="Glyco_transf_4"/>
    <property type="match status" value="1"/>
</dbReference>
<feature type="domain" description="Glycosyltransferase subfamily 4-like N-terminal" evidence="5">
    <location>
        <begin position="20"/>
        <end position="183"/>
    </location>
</feature>
<evidence type="ECO:0000256" key="3">
    <source>
        <dbReference type="ARBA" id="ARBA00022679"/>
    </source>
</evidence>
<evidence type="ECO:0000313" key="6">
    <source>
        <dbReference type="EMBL" id="TWG06910.1"/>
    </source>
</evidence>
<organism evidence="6 7">
    <name type="scientific">Streptomyces brevispora</name>
    <dbReference type="NCBI Taxonomy" id="887462"/>
    <lineage>
        <taxon>Bacteria</taxon>
        <taxon>Bacillati</taxon>
        <taxon>Actinomycetota</taxon>
        <taxon>Actinomycetes</taxon>
        <taxon>Kitasatosporales</taxon>
        <taxon>Streptomycetaceae</taxon>
        <taxon>Streptomyces</taxon>
    </lineage>
</organism>
<keyword evidence="3" id="KW-0808">Transferase</keyword>
<keyword evidence="2" id="KW-0328">Glycosyltransferase</keyword>
<proteinExistence type="predicted"/>
<protein>
    <recommendedName>
        <fullName evidence="1">D-inositol 3-phosphate glycosyltransferase</fullName>
    </recommendedName>
</protein>
<dbReference type="Gene3D" id="3.40.50.2000">
    <property type="entry name" value="Glycogen Phosphorylase B"/>
    <property type="match status" value="2"/>
</dbReference>
<evidence type="ECO:0000256" key="1">
    <source>
        <dbReference type="ARBA" id="ARBA00021292"/>
    </source>
</evidence>
<sequence length="395" mass="41990">MTGVSGRRVLAVNPSADLYGSDRVFLDAIRSLRGAGASVEVILPRHGRLAERLESDFVPVHTADFPILRRSLLSVRPLGALAAQAWPTVRGLAASIRSLAPDVVYVNTITLPHWMAAGRKAGVGVICHVHELDQLPGPLASVLLSPLLLADRLVVNSQATQRYVRSRLPRVGPRVSLVYNGFDMPAALPSPPAFGRTRRLLLVGRLSPRKGQDLAIEALSLLVQWGHDVVLELVGDTFDGYEWYEEALRRQAASLGLTDRVEFGGYQIDTSSAYARSDVVLVPSTLESFGNVAVEGLAAGRPVLATAVGGLPEIVENGVNGFLFPPGDAATLAAGAARLLSNPAKATDMGAQGARAVRARFGKDRFAQGVFGAVASVSRLTVPEVAPQVLSPTRR</sequence>
<name>A0A561V5L1_9ACTN</name>
<dbReference type="PANTHER" id="PTHR12526">
    <property type="entry name" value="GLYCOSYLTRANSFERASE"/>
    <property type="match status" value="1"/>
</dbReference>
<dbReference type="GO" id="GO:0016757">
    <property type="term" value="F:glycosyltransferase activity"/>
    <property type="evidence" value="ECO:0007669"/>
    <property type="project" value="UniProtKB-KW"/>
</dbReference>
<reference evidence="6 7" key="1">
    <citation type="submission" date="2019-06" db="EMBL/GenBank/DDBJ databases">
        <title>Sequencing the genomes of 1000 actinobacteria strains.</title>
        <authorList>
            <person name="Klenk H.-P."/>
        </authorList>
    </citation>
    <scope>NUCLEOTIDE SEQUENCE [LARGE SCALE GENOMIC DNA]</scope>
    <source>
        <strain evidence="6 7">DSM 42059</strain>
    </source>
</reference>
<gene>
    <name evidence="6" type="ORF">FHX80_115409</name>
</gene>
<dbReference type="InterPro" id="IPR028098">
    <property type="entry name" value="Glyco_trans_4-like_N"/>
</dbReference>
<comment type="caution">
    <text evidence="6">The sequence shown here is derived from an EMBL/GenBank/DDBJ whole genome shotgun (WGS) entry which is preliminary data.</text>
</comment>
<evidence type="ECO:0000313" key="7">
    <source>
        <dbReference type="Proteomes" id="UP000318186"/>
    </source>
</evidence>
<dbReference type="InterPro" id="IPR001296">
    <property type="entry name" value="Glyco_trans_1"/>
</dbReference>
<dbReference type="Pfam" id="PF00534">
    <property type="entry name" value="Glycos_transf_1"/>
    <property type="match status" value="1"/>
</dbReference>
<dbReference type="AlphaFoldDB" id="A0A561V5L1"/>
<dbReference type="EMBL" id="VIWW01000001">
    <property type="protein sequence ID" value="TWG06910.1"/>
    <property type="molecule type" value="Genomic_DNA"/>
</dbReference>
<evidence type="ECO:0000259" key="4">
    <source>
        <dbReference type="Pfam" id="PF00534"/>
    </source>
</evidence>
<dbReference type="CDD" id="cd03801">
    <property type="entry name" value="GT4_PimA-like"/>
    <property type="match status" value="1"/>
</dbReference>
<evidence type="ECO:0000256" key="2">
    <source>
        <dbReference type="ARBA" id="ARBA00022676"/>
    </source>
</evidence>
<dbReference type="Proteomes" id="UP000318186">
    <property type="component" value="Unassembled WGS sequence"/>
</dbReference>